<comment type="pathway">
    <text evidence="4">Cofactor biosynthesis; tetrahydrofolylpolyglutamate biosynthesis.</text>
</comment>
<dbReference type="GO" id="GO:0008841">
    <property type="term" value="F:dihydrofolate synthase activity"/>
    <property type="evidence" value="ECO:0007669"/>
    <property type="project" value="UniProtKB-EC"/>
</dbReference>
<keyword evidence="27" id="KW-1185">Reference proteome</keyword>
<keyword evidence="13 23" id="KW-0067">ATP-binding</keyword>
<dbReference type="GO" id="GO:0004326">
    <property type="term" value="F:tetrahydrofolylpolyglutamate synthase activity"/>
    <property type="evidence" value="ECO:0007669"/>
    <property type="project" value="UniProtKB-EC"/>
</dbReference>
<evidence type="ECO:0000256" key="3">
    <source>
        <dbReference type="ARBA" id="ARBA00004799"/>
    </source>
</evidence>
<keyword evidence="12 23" id="KW-0547">Nucleotide-binding</keyword>
<evidence type="ECO:0000259" key="25">
    <source>
        <dbReference type="Pfam" id="PF08245"/>
    </source>
</evidence>
<evidence type="ECO:0000256" key="22">
    <source>
        <dbReference type="ARBA" id="ARBA00049161"/>
    </source>
</evidence>
<dbReference type="InterPro" id="IPR013221">
    <property type="entry name" value="Mur_ligase_cen"/>
</dbReference>
<evidence type="ECO:0000256" key="7">
    <source>
        <dbReference type="ARBA" id="ARBA00013023"/>
    </source>
</evidence>
<name>A0A975SMD2_9RHOO</name>
<evidence type="ECO:0000256" key="16">
    <source>
        <dbReference type="ARBA" id="ARBA00030048"/>
    </source>
</evidence>
<comment type="pathway">
    <text evidence="3">Cofactor biosynthesis; tetrahydrofolate biosynthesis; 7,8-dihydrofolate from 2-amino-4-hydroxy-6-hydroxymethyl-7,8-dihydropteridine diphosphate and 4-aminobenzoate: step 2/2.</text>
</comment>
<evidence type="ECO:0000256" key="23">
    <source>
        <dbReference type="PIRNR" id="PIRNR001563"/>
    </source>
</evidence>
<evidence type="ECO:0000259" key="24">
    <source>
        <dbReference type="Pfam" id="PF02875"/>
    </source>
</evidence>
<evidence type="ECO:0000256" key="15">
    <source>
        <dbReference type="ARBA" id="ARBA00022909"/>
    </source>
</evidence>
<comment type="similarity">
    <text evidence="5 23">Belongs to the folylpolyglutamate synthase family.</text>
</comment>
<dbReference type="GO" id="GO:0005524">
    <property type="term" value="F:ATP binding"/>
    <property type="evidence" value="ECO:0007669"/>
    <property type="project" value="UniProtKB-KW"/>
</dbReference>
<protein>
    <recommendedName>
        <fullName evidence="9">Dihydrofolate synthase/folylpolyglutamate synthase</fullName>
        <ecNumber evidence="7">6.3.2.12</ecNumber>
        <ecNumber evidence="8">6.3.2.17</ecNumber>
    </recommendedName>
    <alternativeName>
        <fullName evidence="18">Folylpoly-gamma-glutamate synthetase-dihydrofolate synthetase</fullName>
    </alternativeName>
    <alternativeName>
        <fullName evidence="16">Folylpolyglutamate synthetase</fullName>
    </alternativeName>
    <alternativeName>
        <fullName evidence="17">Tetrahydrofolylpolyglutamate synthase</fullName>
    </alternativeName>
</protein>
<dbReference type="EC" id="6.3.2.12" evidence="7"/>
<comment type="catalytic activity">
    <reaction evidence="21">
        <text>(6R)-5,10-methylenetetrahydrofolyl-(gamma-L-Glu)(n) + L-glutamate + ATP = (6R)-5,10-methylenetetrahydrofolyl-(gamma-L-Glu)(n+1) + ADP + phosphate + H(+)</text>
        <dbReference type="Rhea" id="RHEA:51912"/>
        <dbReference type="Rhea" id="RHEA-COMP:13257"/>
        <dbReference type="Rhea" id="RHEA-COMP:13258"/>
        <dbReference type="ChEBI" id="CHEBI:15378"/>
        <dbReference type="ChEBI" id="CHEBI:29985"/>
        <dbReference type="ChEBI" id="CHEBI:30616"/>
        <dbReference type="ChEBI" id="CHEBI:43474"/>
        <dbReference type="ChEBI" id="CHEBI:136572"/>
        <dbReference type="ChEBI" id="CHEBI:456216"/>
        <dbReference type="EC" id="6.3.2.17"/>
    </reaction>
</comment>
<accession>A0A975SMD2</accession>
<evidence type="ECO:0000256" key="9">
    <source>
        <dbReference type="ARBA" id="ARBA00019357"/>
    </source>
</evidence>
<keyword evidence="14" id="KW-0460">Magnesium</keyword>
<evidence type="ECO:0000256" key="13">
    <source>
        <dbReference type="ARBA" id="ARBA00022840"/>
    </source>
</evidence>
<dbReference type="NCBIfam" id="TIGR01499">
    <property type="entry name" value="folC"/>
    <property type="match status" value="1"/>
</dbReference>
<dbReference type="EMBL" id="CP064782">
    <property type="protein sequence ID" value="QWT48545.1"/>
    <property type="molecule type" value="Genomic_DNA"/>
</dbReference>
<dbReference type="InterPro" id="IPR004101">
    <property type="entry name" value="Mur_ligase_C"/>
</dbReference>
<evidence type="ECO:0000256" key="10">
    <source>
        <dbReference type="ARBA" id="ARBA00022598"/>
    </source>
</evidence>
<comment type="catalytic activity">
    <reaction evidence="20">
        <text>10-formyltetrahydrofolyl-(gamma-L-Glu)(n) + L-glutamate + ATP = 10-formyltetrahydrofolyl-(gamma-L-Glu)(n+1) + ADP + phosphate + H(+)</text>
        <dbReference type="Rhea" id="RHEA:51904"/>
        <dbReference type="Rhea" id="RHEA-COMP:13088"/>
        <dbReference type="Rhea" id="RHEA-COMP:14300"/>
        <dbReference type="ChEBI" id="CHEBI:15378"/>
        <dbReference type="ChEBI" id="CHEBI:29985"/>
        <dbReference type="ChEBI" id="CHEBI:30616"/>
        <dbReference type="ChEBI" id="CHEBI:43474"/>
        <dbReference type="ChEBI" id="CHEBI:134413"/>
        <dbReference type="ChEBI" id="CHEBI:456216"/>
        <dbReference type="EC" id="6.3.2.17"/>
    </reaction>
</comment>
<dbReference type="Pfam" id="PF02875">
    <property type="entry name" value="Mur_ligase_C"/>
    <property type="match status" value="1"/>
</dbReference>
<dbReference type="Pfam" id="PF08245">
    <property type="entry name" value="Mur_ligase_M"/>
    <property type="match status" value="1"/>
</dbReference>
<keyword evidence="15" id="KW-0289">Folate biosynthesis</keyword>
<evidence type="ECO:0000313" key="26">
    <source>
        <dbReference type="EMBL" id="QWT48545.1"/>
    </source>
</evidence>
<evidence type="ECO:0000256" key="12">
    <source>
        <dbReference type="ARBA" id="ARBA00022741"/>
    </source>
</evidence>
<dbReference type="NCBIfam" id="NF008101">
    <property type="entry name" value="PRK10846.1"/>
    <property type="match status" value="1"/>
</dbReference>
<organism evidence="26 27">
    <name type="scientific">Azospira inquinata</name>
    <dbReference type="NCBI Taxonomy" id="2785627"/>
    <lineage>
        <taxon>Bacteria</taxon>
        <taxon>Pseudomonadati</taxon>
        <taxon>Pseudomonadota</taxon>
        <taxon>Betaproteobacteria</taxon>
        <taxon>Rhodocyclales</taxon>
        <taxon>Rhodocyclaceae</taxon>
        <taxon>Azospira</taxon>
    </lineage>
</organism>
<evidence type="ECO:0000256" key="21">
    <source>
        <dbReference type="ARBA" id="ARBA00049035"/>
    </source>
</evidence>
<evidence type="ECO:0000313" key="27">
    <source>
        <dbReference type="Proteomes" id="UP000683428"/>
    </source>
</evidence>
<evidence type="ECO:0000256" key="19">
    <source>
        <dbReference type="ARBA" id="ARBA00047493"/>
    </source>
</evidence>
<feature type="domain" description="Mur ligase C-terminal" evidence="24">
    <location>
        <begin position="304"/>
        <end position="424"/>
    </location>
</feature>
<evidence type="ECO:0000256" key="1">
    <source>
        <dbReference type="ARBA" id="ARBA00001946"/>
    </source>
</evidence>
<dbReference type="KEGG" id="aiq:Azoinq_11890"/>
<dbReference type="RefSeq" id="WP_216128806.1">
    <property type="nucleotide sequence ID" value="NZ_CP064782.1"/>
</dbReference>
<dbReference type="InterPro" id="IPR001645">
    <property type="entry name" value="Folylpolyglutamate_synth"/>
</dbReference>
<dbReference type="GO" id="GO:0046872">
    <property type="term" value="F:metal ion binding"/>
    <property type="evidence" value="ECO:0007669"/>
    <property type="project" value="UniProtKB-KW"/>
</dbReference>
<dbReference type="AlphaFoldDB" id="A0A975SMD2"/>
<dbReference type="PIRSF" id="PIRSF001563">
    <property type="entry name" value="Folylpolyglu_synth"/>
    <property type="match status" value="1"/>
</dbReference>
<dbReference type="GO" id="GO:0046656">
    <property type="term" value="P:folic acid biosynthetic process"/>
    <property type="evidence" value="ECO:0007669"/>
    <property type="project" value="UniProtKB-KW"/>
</dbReference>
<gene>
    <name evidence="26" type="primary">folC</name>
    <name evidence="26" type="ORF">Azoinq_11890</name>
</gene>
<comment type="cofactor">
    <cofactor evidence="1">
        <name>Mg(2+)</name>
        <dbReference type="ChEBI" id="CHEBI:18420"/>
    </cofactor>
</comment>
<dbReference type="Proteomes" id="UP000683428">
    <property type="component" value="Chromosome"/>
</dbReference>
<evidence type="ECO:0000256" key="14">
    <source>
        <dbReference type="ARBA" id="ARBA00022842"/>
    </source>
</evidence>
<dbReference type="PANTHER" id="PTHR11136:SF0">
    <property type="entry name" value="DIHYDROFOLATE SYNTHETASE-RELATED"/>
    <property type="match status" value="1"/>
</dbReference>
<evidence type="ECO:0000256" key="17">
    <source>
        <dbReference type="ARBA" id="ARBA00030592"/>
    </source>
</evidence>
<comment type="catalytic activity">
    <reaction evidence="19">
        <text>(6S)-5,6,7,8-tetrahydrofolyl-(gamma-L-Glu)(n) + L-glutamate + ATP = (6S)-5,6,7,8-tetrahydrofolyl-(gamma-L-Glu)(n+1) + ADP + phosphate + H(+)</text>
        <dbReference type="Rhea" id="RHEA:10580"/>
        <dbReference type="Rhea" id="RHEA-COMP:14738"/>
        <dbReference type="Rhea" id="RHEA-COMP:14740"/>
        <dbReference type="ChEBI" id="CHEBI:15378"/>
        <dbReference type="ChEBI" id="CHEBI:29985"/>
        <dbReference type="ChEBI" id="CHEBI:30616"/>
        <dbReference type="ChEBI" id="CHEBI:43474"/>
        <dbReference type="ChEBI" id="CHEBI:141005"/>
        <dbReference type="ChEBI" id="CHEBI:456216"/>
        <dbReference type="EC" id="6.3.2.17"/>
    </reaction>
</comment>
<evidence type="ECO:0000256" key="6">
    <source>
        <dbReference type="ARBA" id="ARBA00011245"/>
    </source>
</evidence>
<evidence type="ECO:0000256" key="4">
    <source>
        <dbReference type="ARBA" id="ARBA00005150"/>
    </source>
</evidence>
<proteinExistence type="inferred from homology"/>
<evidence type="ECO:0000256" key="18">
    <source>
        <dbReference type="ARBA" id="ARBA00032510"/>
    </source>
</evidence>
<dbReference type="GO" id="GO:0005737">
    <property type="term" value="C:cytoplasm"/>
    <property type="evidence" value="ECO:0007669"/>
    <property type="project" value="TreeGrafter"/>
</dbReference>
<keyword evidence="11" id="KW-0479">Metal-binding</keyword>
<comment type="subunit">
    <text evidence="6">Monomer.</text>
</comment>
<feature type="domain" description="Mur ligase central" evidence="25">
    <location>
        <begin position="52"/>
        <end position="191"/>
    </location>
</feature>
<dbReference type="FunFam" id="3.40.1190.10:FF:000004">
    <property type="entry name" value="Dihydrofolate synthase/folylpolyglutamate synthase"/>
    <property type="match status" value="1"/>
</dbReference>
<sequence length="441" mass="47650">MSLTASSDLSAWLQHLESLHPKGQAGIELGLERIRRVKERLGQTPFCPLILVGGTNGKGSVCAYLEAMLDRAGYKVGCYTSPHLLRYTERVRVGGQEVAEDALCAAFARVEAARGEEHLTYFEFGTLAAWEVFAAAGVEALILEVGLGGRLDAVNVYEPDVSVVTGIALDHTDWLGPTREHIGREKAGIFRPGKPAVCGDPKPPQSLLDQAAALGTDLRLLGRDYGYEKTQEERLQWRYWCRFPAREGAQAELLRRTLAYPGLRGSAQLANASTALTALECLRERLPVTMGAIRQGLIETELTGRFQVLPGKPALVLDVAHNPQAAAVLADNLGSMGFFDHTWGVVGMLADKDIPTTLACLKGKVDRWLLADLAVPRGAKAEVLAEAVAGLGGEVEKFPDPAAAYQEALKRAGENDRILVFGSFHTVAGVLPRLADRHARS</sequence>
<evidence type="ECO:0000256" key="5">
    <source>
        <dbReference type="ARBA" id="ARBA00008276"/>
    </source>
</evidence>
<evidence type="ECO:0000256" key="11">
    <source>
        <dbReference type="ARBA" id="ARBA00022723"/>
    </source>
</evidence>
<evidence type="ECO:0000256" key="8">
    <source>
        <dbReference type="ARBA" id="ARBA00013025"/>
    </source>
</evidence>
<dbReference type="EC" id="6.3.2.17" evidence="8"/>
<reference evidence="26" key="1">
    <citation type="submission" date="2020-11" db="EMBL/GenBank/DDBJ databases">
        <title>Azospira inquinata sp. nov.</title>
        <authorList>
            <person name="Moe W.M."/>
            <person name="Mikes M.C."/>
        </authorList>
    </citation>
    <scope>NUCLEOTIDE SEQUENCE</scope>
    <source>
        <strain evidence="26">Azo-3</strain>
    </source>
</reference>
<evidence type="ECO:0000256" key="20">
    <source>
        <dbReference type="ARBA" id="ARBA00047808"/>
    </source>
</evidence>
<dbReference type="PANTHER" id="PTHR11136">
    <property type="entry name" value="FOLYLPOLYGLUTAMATE SYNTHASE-RELATED"/>
    <property type="match status" value="1"/>
</dbReference>
<comment type="function">
    <text evidence="2">Functions in two distinct reactions of the de novo folate biosynthetic pathway. Catalyzes the addition of a glutamate residue to dihydropteroate (7,8-dihydropteroate or H2Pte) to form dihydrofolate (7,8-dihydrofolate monoglutamate or H2Pte-Glu). Also catalyzes successive additions of L-glutamate to tetrahydrofolate or 10-formyltetrahydrofolate or 5,10-methylenetetrahydrofolate, leading to folylpolyglutamate derivatives.</text>
</comment>
<comment type="catalytic activity">
    <reaction evidence="22">
        <text>7,8-dihydropteroate + L-glutamate + ATP = 7,8-dihydrofolate + ADP + phosphate + H(+)</text>
        <dbReference type="Rhea" id="RHEA:23584"/>
        <dbReference type="ChEBI" id="CHEBI:15378"/>
        <dbReference type="ChEBI" id="CHEBI:17839"/>
        <dbReference type="ChEBI" id="CHEBI:29985"/>
        <dbReference type="ChEBI" id="CHEBI:30616"/>
        <dbReference type="ChEBI" id="CHEBI:43474"/>
        <dbReference type="ChEBI" id="CHEBI:57451"/>
        <dbReference type="ChEBI" id="CHEBI:456216"/>
        <dbReference type="EC" id="6.3.2.12"/>
    </reaction>
</comment>
<evidence type="ECO:0000256" key="2">
    <source>
        <dbReference type="ARBA" id="ARBA00002714"/>
    </source>
</evidence>
<keyword evidence="10 23" id="KW-0436">Ligase</keyword>